<proteinExistence type="predicted"/>
<dbReference type="RefSeq" id="WP_311484905.1">
    <property type="nucleotide sequence ID" value="NZ_JAVRHP010000058.1"/>
</dbReference>
<evidence type="ECO:0000259" key="1">
    <source>
        <dbReference type="Pfam" id="PF01323"/>
    </source>
</evidence>
<keyword evidence="3" id="KW-1185">Reference proteome</keyword>
<dbReference type="SUPFAM" id="SSF52833">
    <property type="entry name" value="Thioredoxin-like"/>
    <property type="match status" value="1"/>
</dbReference>
<accession>A0ABU3CWJ5</accession>
<dbReference type="EMBL" id="JAVRHP010000058">
    <property type="protein sequence ID" value="MDT0650737.1"/>
    <property type="molecule type" value="Genomic_DNA"/>
</dbReference>
<dbReference type="InterPro" id="IPR001853">
    <property type="entry name" value="DSBA-like_thioredoxin_dom"/>
</dbReference>
<sequence length="214" mass="24091">MIQVDIWSDVRCPFCYIGKHRFENALKKFQYKENVAIEWHSFQLDANIETNPEISTLEYLAKAKNISAEQAKEMFAGAQKLASENGLEMDLENSVVANSYNAHLLIQLAKSRHLANQMEEALFEAHFKEAKNIDDKNLLVEIAKSLGIAETEAREALNSSNFAAAVKEDELQAQRIGVRGVPFFVFNNKYAVSGAQASDTFLEVLEKVWQETSA</sequence>
<evidence type="ECO:0000313" key="2">
    <source>
        <dbReference type="EMBL" id="MDT0650737.1"/>
    </source>
</evidence>
<gene>
    <name evidence="2" type="ORF">RM529_11300</name>
</gene>
<feature type="domain" description="DSBA-like thioredoxin" evidence="1">
    <location>
        <begin position="3"/>
        <end position="205"/>
    </location>
</feature>
<protein>
    <submittedName>
        <fullName evidence="2">DsbA family oxidoreductase</fullName>
    </submittedName>
</protein>
<dbReference type="InterPro" id="IPR036249">
    <property type="entry name" value="Thioredoxin-like_sf"/>
</dbReference>
<name>A0ABU3CWJ5_9FLAO</name>
<dbReference type="PANTHER" id="PTHR13887:SF41">
    <property type="entry name" value="THIOREDOXIN SUPERFAMILY PROTEIN"/>
    <property type="match status" value="1"/>
</dbReference>
<dbReference type="Proteomes" id="UP001248819">
    <property type="component" value="Unassembled WGS sequence"/>
</dbReference>
<dbReference type="Pfam" id="PF01323">
    <property type="entry name" value="DSBA"/>
    <property type="match status" value="1"/>
</dbReference>
<dbReference type="PANTHER" id="PTHR13887">
    <property type="entry name" value="GLUTATHIONE S-TRANSFERASE KAPPA"/>
    <property type="match status" value="1"/>
</dbReference>
<dbReference type="CDD" id="cd03024">
    <property type="entry name" value="DsbA_FrnE"/>
    <property type="match status" value="1"/>
</dbReference>
<reference evidence="2 3" key="1">
    <citation type="submission" date="2023-09" db="EMBL/GenBank/DDBJ databases">
        <authorList>
            <person name="Rey-Velasco X."/>
        </authorList>
    </citation>
    <scope>NUCLEOTIDE SEQUENCE [LARGE SCALE GENOMIC DNA]</scope>
    <source>
        <strain evidence="2 3">F297</strain>
    </source>
</reference>
<comment type="caution">
    <text evidence="2">The sequence shown here is derived from an EMBL/GenBank/DDBJ whole genome shotgun (WGS) entry which is preliminary data.</text>
</comment>
<evidence type="ECO:0000313" key="3">
    <source>
        <dbReference type="Proteomes" id="UP001248819"/>
    </source>
</evidence>
<dbReference type="Gene3D" id="3.40.30.10">
    <property type="entry name" value="Glutaredoxin"/>
    <property type="match status" value="1"/>
</dbReference>
<organism evidence="2 3">
    <name type="scientific">Autumnicola edwardsiae</name>
    <dbReference type="NCBI Taxonomy" id="3075594"/>
    <lineage>
        <taxon>Bacteria</taxon>
        <taxon>Pseudomonadati</taxon>
        <taxon>Bacteroidota</taxon>
        <taxon>Flavobacteriia</taxon>
        <taxon>Flavobacteriales</taxon>
        <taxon>Flavobacteriaceae</taxon>
        <taxon>Autumnicola</taxon>
    </lineage>
</organism>